<evidence type="ECO:0000256" key="2">
    <source>
        <dbReference type="ARBA" id="ARBA00023163"/>
    </source>
</evidence>
<keyword evidence="1" id="KW-0805">Transcription regulation</keyword>
<feature type="domain" description="HTH-type transcriptional regulator MT1864/Rv1816-like C-terminal" evidence="3">
    <location>
        <begin position="91"/>
        <end position="193"/>
    </location>
</feature>
<evidence type="ECO:0000313" key="4">
    <source>
        <dbReference type="EMBL" id="MBB4023089.1"/>
    </source>
</evidence>
<proteinExistence type="predicted"/>
<dbReference type="AlphaFoldDB" id="A0A840CIQ5"/>
<evidence type="ECO:0000256" key="1">
    <source>
        <dbReference type="ARBA" id="ARBA00023015"/>
    </source>
</evidence>
<organism evidence="4 5">
    <name type="scientific">Actibacterium naphthalenivorans</name>
    <dbReference type="NCBI Taxonomy" id="1614693"/>
    <lineage>
        <taxon>Bacteria</taxon>
        <taxon>Pseudomonadati</taxon>
        <taxon>Pseudomonadota</taxon>
        <taxon>Alphaproteobacteria</taxon>
        <taxon>Rhodobacterales</taxon>
        <taxon>Roseobacteraceae</taxon>
        <taxon>Actibacterium</taxon>
    </lineage>
</organism>
<protein>
    <submittedName>
        <fullName evidence="4">AcrR family transcriptional regulator</fullName>
    </submittedName>
</protein>
<dbReference type="Gene3D" id="1.10.357.10">
    <property type="entry name" value="Tetracycline Repressor, domain 2"/>
    <property type="match status" value="1"/>
</dbReference>
<dbReference type="InterPro" id="IPR036271">
    <property type="entry name" value="Tet_transcr_reg_TetR-rel_C_sf"/>
</dbReference>
<dbReference type="InterPro" id="IPR009057">
    <property type="entry name" value="Homeodomain-like_sf"/>
</dbReference>
<accession>A0A840CIQ5</accession>
<reference evidence="4" key="1">
    <citation type="submission" date="2020-08" db="EMBL/GenBank/DDBJ databases">
        <title>Genomic Encyclopedia of Type Strains, Phase IV (KMG-IV): sequencing the most valuable type-strain genomes for metagenomic binning, comparative biology and taxonomic classification.</title>
        <authorList>
            <person name="Goeker M."/>
        </authorList>
    </citation>
    <scope>NUCLEOTIDE SEQUENCE [LARGE SCALE GENOMIC DNA]</scope>
    <source>
        <strain evidence="4">DSM 105040</strain>
    </source>
</reference>
<name>A0A840CIQ5_9RHOB</name>
<dbReference type="InterPro" id="IPR025996">
    <property type="entry name" value="MT1864/Rv1816-like_C"/>
</dbReference>
<gene>
    <name evidence="4" type="ORF">GGR17_002911</name>
</gene>
<dbReference type="Pfam" id="PF13305">
    <property type="entry name" value="TetR_C_33"/>
    <property type="match status" value="1"/>
</dbReference>
<dbReference type="RefSeq" id="WP_054539284.1">
    <property type="nucleotide sequence ID" value="NZ_JACIEQ010000004.1"/>
</dbReference>
<comment type="caution">
    <text evidence="4">The sequence shown here is derived from an EMBL/GenBank/DDBJ whole genome shotgun (WGS) entry which is preliminary data.</text>
</comment>
<dbReference type="EMBL" id="JACIEQ010000004">
    <property type="protein sequence ID" value="MBB4023089.1"/>
    <property type="molecule type" value="Genomic_DNA"/>
</dbReference>
<keyword evidence="5" id="KW-1185">Reference proteome</keyword>
<evidence type="ECO:0000259" key="3">
    <source>
        <dbReference type="Pfam" id="PF13305"/>
    </source>
</evidence>
<keyword evidence="2" id="KW-0804">Transcription</keyword>
<sequence length="201" mass="21788">MARNPNPKRDALRARLLDIAEAEIARGGIVALRARDLAQEAGCALGAIYTVFGDLGDIAVEVNRRTMVHMTAQMARAVEGLAEEAPTDVLITLSHAYLAYAETEAPRWSTLFSIGLSPGEDTPGFHDAMAPLIALYAGPLARLSPVNTDRTNIENARILFATVHGLVALGREPRLSVIDRRELDRAIARVVAVLTDRKELL</sequence>
<evidence type="ECO:0000313" key="5">
    <source>
        <dbReference type="Proteomes" id="UP000585681"/>
    </source>
</evidence>
<dbReference type="Proteomes" id="UP000585681">
    <property type="component" value="Unassembled WGS sequence"/>
</dbReference>
<dbReference type="SUPFAM" id="SSF46689">
    <property type="entry name" value="Homeodomain-like"/>
    <property type="match status" value="1"/>
</dbReference>
<dbReference type="SUPFAM" id="SSF48498">
    <property type="entry name" value="Tetracyclin repressor-like, C-terminal domain"/>
    <property type="match status" value="1"/>
</dbReference>